<dbReference type="InterPro" id="IPR033134">
    <property type="entry name" value="Asp/Glu_racemase_AS_2"/>
</dbReference>
<feature type="active site" description="Proton donor/acceptor" evidence="7">
    <location>
        <position position="91"/>
    </location>
</feature>
<accession>A0A0C6FJN5</accession>
<proteinExistence type="inferred from homology"/>
<protein>
    <recommendedName>
        <fullName evidence="2 7">Glutamate racemase</fullName>
        <ecNumber evidence="2 7">5.1.1.3</ecNumber>
    </recommendedName>
</protein>
<dbReference type="PANTHER" id="PTHR21198:SF2">
    <property type="entry name" value="GLUTAMATE RACEMASE"/>
    <property type="match status" value="1"/>
</dbReference>
<dbReference type="InterPro" id="IPR018187">
    <property type="entry name" value="Asp/Glu_racemase_AS_1"/>
</dbReference>
<gene>
    <name evidence="7 8" type="primary">murI</name>
    <name evidence="8" type="ORF">Maq22A_1p31900</name>
</gene>
<comment type="function">
    <text evidence="7">Provides the (R)-glutamate required for cell wall biosynthesis.</text>
</comment>
<feature type="active site" description="Proton donor/acceptor" evidence="7">
    <location>
        <position position="205"/>
    </location>
</feature>
<evidence type="ECO:0000256" key="6">
    <source>
        <dbReference type="ARBA" id="ARBA00023316"/>
    </source>
</evidence>
<dbReference type="AlphaFoldDB" id="A0A0C6FJN5"/>
<geneLocation type="plasmid" evidence="9">
    <name>pMaq22A_1p DNA</name>
</geneLocation>
<dbReference type="OrthoDB" id="9801055at2"/>
<reference evidence="9" key="2">
    <citation type="submission" date="2015-01" db="EMBL/GenBank/DDBJ databases">
        <title>Complete genome sequence of Methylobacterium aquaticum strain 22A.</title>
        <authorList>
            <person name="Tani A."/>
            <person name="Ogura Y."/>
            <person name="Hayashi T."/>
        </authorList>
    </citation>
    <scope>NUCLEOTIDE SEQUENCE [LARGE SCALE GENOMIC DNA]</scope>
    <source>
        <strain evidence="9">MA-22A</strain>
        <plasmid evidence="9">Plasmid pMaq22A_1p DNA</plasmid>
    </source>
</reference>
<keyword evidence="6 7" id="KW-0961">Cell wall biogenesis/degradation</keyword>
<evidence type="ECO:0000256" key="1">
    <source>
        <dbReference type="ARBA" id="ARBA00001602"/>
    </source>
</evidence>
<dbReference type="HAMAP" id="MF_00258">
    <property type="entry name" value="Glu_racemase"/>
    <property type="match status" value="1"/>
</dbReference>
<dbReference type="RefSeq" id="WP_060849910.1">
    <property type="nucleotide sequence ID" value="NZ_AP014705.1"/>
</dbReference>
<dbReference type="Pfam" id="PF01177">
    <property type="entry name" value="Asp_Glu_race"/>
    <property type="match status" value="1"/>
</dbReference>
<comment type="catalytic activity">
    <reaction evidence="1 7">
        <text>L-glutamate = D-glutamate</text>
        <dbReference type="Rhea" id="RHEA:12813"/>
        <dbReference type="ChEBI" id="CHEBI:29985"/>
        <dbReference type="ChEBI" id="CHEBI:29986"/>
        <dbReference type="EC" id="5.1.1.3"/>
    </reaction>
</comment>
<organism evidence="8 9">
    <name type="scientific">Methylobacterium aquaticum</name>
    <dbReference type="NCBI Taxonomy" id="270351"/>
    <lineage>
        <taxon>Bacteria</taxon>
        <taxon>Pseudomonadati</taxon>
        <taxon>Pseudomonadota</taxon>
        <taxon>Alphaproteobacteria</taxon>
        <taxon>Hyphomicrobiales</taxon>
        <taxon>Methylobacteriaceae</taxon>
        <taxon>Methylobacterium</taxon>
    </lineage>
</organism>
<dbReference type="GO" id="GO:0008360">
    <property type="term" value="P:regulation of cell shape"/>
    <property type="evidence" value="ECO:0007669"/>
    <property type="project" value="UniProtKB-KW"/>
</dbReference>
<dbReference type="Gene3D" id="3.40.50.1860">
    <property type="match status" value="2"/>
</dbReference>
<dbReference type="PROSITE" id="PS00923">
    <property type="entry name" value="ASP_GLU_RACEMASE_1"/>
    <property type="match status" value="1"/>
</dbReference>
<dbReference type="EMBL" id="AP014705">
    <property type="protein sequence ID" value="BAQ48703.1"/>
    <property type="molecule type" value="Genomic_DNA"/>
</dbReference>
<dbReference type="KEGG" id="maqu:Maq22A_1p31900"/>
<dbReference type="InterPro" id="IPR015942">
    <property type="entry name" value="Asp/Glu/hydantoin_racemase"/>
</dbReference>
<dbReference type="GO" id="GO:0008881">
    <property type="term" value="F:glutamate racemase activity"/>
    <property type="evidence" value="ECO:0007669"/>
    <property type="project" value="UniProtKB-UniRule"/>
</dbReference>
<dbReference type="EC" id="5.1.1.3" evidence="2 7"/>
<keyword evidence="3 7" id="KW-0133">Cell shape</keyword>
<dbReference type="Proteomes" id="UP000061432">
    <property type="component" value="Plasmid pMaq22A_1p"/>
</dbReference>
<dbReference type="InterPro" id="IPR004391">
    <property type="entry name" value="Glu_race"/>
</dbReference>
<sequence length="288" mass="30133">MRFDLMAGTAAAPLAPFTRAPVVLVFDSGLGGLTVLAEVRRARPDAKLVYAADDAAFPYGALPEDVVLSRVLAVMERLIALHAPDLVVIACNTMTTLVLPALRGRFAVPFVGTVPAIKPAATATRSGLVSVLATPGTVRREYTRDLIETYAGACAVTLVGATGLAALAEAELSGLPVADEDVLAEIAPCFVETPAGRTDVVVLGCTHYPLLLARYARIAPWPVTWIDPAPAVARRMVQLLGQPSRDEIPGPILATFTSGARLTPALRAALGERGIADVALEAMPLVLQ</sequence>
<feature type="binding site" evidence="7">
    <location>
        <begin position="27"/>
        <end position="28"/>
    </location>
    <ligand>
        <name>substrate</name>
    </ligand>
</feature>
<dbReference type="GO" id="GO:0071555">
    <property type="term" value="P:cell wall organization"/>
    <property type="evidence" value="ECO:0007669"/>
    <property type="project" value="UniProtKB-KW"/>
</dbReference>
<feature type="binding site" evidence="7">
    <location>
        <begin position="206"/>
        <end position="207"/>
    </location>
    <ligand>
        <name>substrate</name>
    </ligand>
</feature>
<dbReference type="PROSITE" id="PS00924">
    <property type="entry name" value="ASP_GLU_RACEMASE_2"/>
    <property type="match status" value="1"/>
</dbReference>
<keyword evidence="5 7" id="KW-0413">Isomerase</keyword>
<comment type="similarity">
    <text evidence="7">Belongs to the aspartate/glutamate racemases family.</text>
</comment>
<dbReference type="PANTHER" id="PTHR21198">
    <property type="entry name" value="GLUTAMATE RACEMASE"/>
    <property type="match status" value="1"/>
</dbReference>
<comment type="pathway">
    <text evidence="7">Cell wall biogenesis; peptidoglycan biosynthesis.</text>
</comment>
<dbReference type="InterPro" id="IPR001920">
    <property type="entry name" value="Asp/Glu_race"/>
</dbReference>
<reference evidence="8 9" key="1">
    <citation type="journal article" date="2015" name="Genome Announc.">
        <title>Complete Genome Sequence of Methylobacterium aquaticum Strain 22A, Isolated from Racomitrium japonicum Moss.</title>
        <authorList>
            <person name="Tani A."/>
            <person name="Ogura Y."/>
            <person name="Hayashi T."/>
            <person name="Kimbara K."/>
        </authorList>
    </citation>
    <scope>NUCLEOTIDE SEQUENCE [LARGE SCALE GENOMIC DNA]</scope>
    <source>
        <strain evidence="8 9">MA-22A</strain>
        <plasmid evidence="9">Plasmid pMaq22A_1p DNA</plasmid>
    </source>
</reference>
<evidence type="ECO:0000256" key="3">
    <source>
        <dbReference type="ARBA" id="ARBA00022960"/>
    </source>
</evidence>
<evidence type="ECO:0000313" key="8">
    <source>
        <dbReference type="EMBL" id="BAQ48703.1"/>
    </source>
</evidence>
<dbReference type="NCBIfam" id="TIGR00067">
    <property type="entry name" value="glut_race"/>
    <property type="match status" value="1"/>
</dbReference>
<dbReference type="SUPFAM" id="SSF53681">
    <property type="entry name" value="Aspartate/glutamate racemase"/>
    <property type="match status" value="2"/>
</dbReference>
<keyword evidence="4 7" id="KW-0573">Peptidoglycan synthesis</keyword>
<dbReference type="PATRIC" id="fig|270351.10.peg.5690"/>
<dbReference type="UniPathway" id="UPA00219"/>
<evidence type="ECO:0000256" key="7">
    <source>
        <dbReference type="HAMAP-Rule" id="MF_00258"/>
    </source>
</evidence>
<name>A0A0C6FJN5_9HYPH</name>
<feature type="binding site" evidence="7">
    <location>
        <begin position="92"/>
        <end position="93"/>
    </location>
    <ligand>
        <name>substrate</name>
    </ligand>
</feature>
<feature type="binding site" evidence="7">
    <location>
        <begin position="59"/>
        <end position="60"/>
    </location>
    <ligand>
        <name>substrate</name>
    </ligand>
</feature>
<evidence type="ECO:0000313" key="9">
    <source>
        <dbReference type="Proteomes" id="UP000061432"/>
    </source>
</evidence>
<evidence type="ECO:0000256" key="5">
    <source>
        <dbReference type="ARBA" id="ARBA00023235"/>
    </source>
</evidence>
<evidence type="ECO:0000256" key="4">
    <source>
        <dbReference type="ARBA" id="ARBA00022984"/>
    </source>
</evidence>
<evidence type="ECO:0000256" key="2">
    <source>
        <dbReference type="ARBA" id="ARBA00013090"/>
    </source>
</evidence>
<keyword evidence="8" id="KW-0614">Plasmid</keyword>
<dbReference type="GO" id="GO:0009252">
    <property type="term" value="P:peptidoglycan biosynthetic process"/>
    <property type="evidence" value="ECO:0007669"/>
    <property type="project" value="UniProtKB-UniRule"/>
</dbReference>